<sequence length="369" mass="43255">MKKDTILFDLLQRLIPEEEVKTIVENHGYRDTARKFSVASLLRFWMASALGQWKSFRESEEQLKRCPGLVAVDHSTLSKKATNVPFEAFRDLFHRLVQRCPRRIRRMLSLSFGVFAVDSTIITVGKNRLPWARFHGERSGVKLHVRLDVMTHALTQAETSLARSHDLTTVSRLESMPQIVSVEDRAYADTRRMDVLHETGRYFAIRLRNNMEMWNWKSLRRLPSIDSPVLEDGTCFMGKAKNRFRVVVFRDPKGRWIRVATNLMNVSAEVIAALYKARWQVKLFFRWIKQHLNVKNLFGTTPNAVYGQLFGACMAYVLLHWLHTQEKPDRFQHVSLLLFARQLWLSQLPSEWTLCLFDYVRRLPARYLC</sequence>
<evidence type="ECO:0000256" key="1">
    <source>
        <dbReference type="ARBA" id="ARBA00010075"/>
    </source>
</evidence>
<keyword evidence="4" id="KW-0233">DNA recombination</keyword>
<evidence type="ECO:0000256" key="4">
    <source>
        <dbReference type="ARBA" id="ARBA00023172"/>
    </source>
</evidence>
<dbReference type="PANTHER" id="PTHR33258:SF1">
    <property type="entry name" value="TRANSPOSASE INSL FOR INSERTION SEQUENCE ELEMENT IS186A-RELATED"/>
    <property type="match status" value="1"/>
</dbReference>
<evidence type="ECO:0000256" key="2">
    <source>
        <dbReference type="ARBA" id="ARBA00022578"/>
    </source>
</evidence>
<evidence type="ECO:0000259" key="6">
    <source>
        <dbReference type="Pfam" id="PF14294"/>
    </source>
</evidence>
<evidence type="ECO:0000313" key="8">
    <source>
        <dbReference type="Proteomes" id="UP000244240"/>
    </source>
</evidence>
<keyword evidence="3" id="KW-0238">DNA-binding</keyword>
<comment type="caution">
    <text evidence="7">The sequence shown here is derived from an EMBL/GenBank/DDBJ whole genome shotgun (WGS) entry which is preliminary data.</text>
</comment>
<dbReference type="RefSeq" id="WP_108025886.1">
    <property type="nucleotide sequence ID" value="NZ_QBKR01000030.1"/>
</dbReference>
<dbReference type="GO" id="GO:0006313">
    <property type="term" value="P:DNA transposition"/>
    <property type="evidence" value="ECO:0007669"/>
    <property type="project" value="InterPro"/>
</dbReference>
<dbReference type="InterPro" id="IPR025399">
    <property type="entry name" value="DUF4372"/>
</dbReference>
<accession>A0A2T6B9D4</accession>
<comment type="similarity">
    <text evidence="1">Belongs to the transposase 11 family.</text>
</comment>
<protein>
    <submittedName>
        <fullName evidence="7">Uncharacterized protein DUF4372</fullName>
    </submittedName>
</protein>
<dbReference type="Pfam" id="PF01609">
    <property type="entry name" value="DDE_Tnp_1"/>
    <property type="match status" value="1"/>
</dbReference>
<dbReference type="GO" id="GO:0003677">
    <property type="term" value="F:DNA binding"/>
    <property type="evidence" value="ECO:0007669"/>
    <property type="project" value="UniProtKB-KW"/>
</dbReference>
<dbReference type="SUPFAM" id="SSF53098">
    <property type="entry name" value="Ribonuclease H-like"/>
    <property type="match status" value="1"/>
</dbReference>
<keyword evidence="8" id="KW-1185">Reference proteome</keyword>
<reference evidence="7 8" key="1">
    <citation type="submission" date="2018-04" db="EMBL/GenBank/DDBJ databases">
        <title>Genomic Encyclopedia of Archaeal and Bacterial Type Strains, Phase II (KMG-II): from individual species to whole genera.</title>
        <authorList>
            <person name="Goeker M."/>
        </authorList>
    </citation>
    <scope>NUCLEOTIDE SEQUENCE [LARGE SCALE GENOMIC DNA]</scope>
    <source>
        <strain evidence="7 8">DSM 45787</strain>
    </source>
</reference>
<proteinExistence type="inferred from homology"/>
<dbReference type="OrthoDB" id="368860at2"/>
<dbReference type="GO" id="GO:0004803">
    <property type="term" value="F:transposase activity"/>
    <property type="evidence" value="ECO:0007669"/>
    <property type="project" value="InterPro"/>
</dbReference>
<dbReference type="InterPro" id="IPR002559">
    <property type="entry name" value="Transposase_11"/>
</dbReference>
<dbReference type="Pfam" id="PF14294">
    <property type="entry name" value="DUF4372"/>
    <property type="match status" value="1"/>
</dbReference>
<name>A0A2T6B9D4_9BACL</name>
<dbReference type="AlphaFoldDB" id="A0A2T6B9D4"/>
<dbReference type="InterPro" id="IPR012337">
    <property type="entry name" value="RNaseH-like_sf"/>
</dbReference>
<gene>
    <name evidence="7" type="ORF">C8P63_1303</name>
</gene>
<organism evidence="7 8">
    <name type="scientific">Melghirimyces profundicolus</name>
    <dbReference type="NCBI Taxonomy" id="1242148"/>
    <lineage>
        <taxon>Bacteria</taxon>
        <taxon>Bacillati</taxon>
        <taxon>Bacillota</taxon>
        <taxon>Bacilli</taxon>
        <taxon>Bacillales</taxon>
        <taxon>Thermoactinomycetaceae</taxon>
        <taxon>Melghirimyces</taxon>
    </lineage>
</organism>
<dbReference type="NCBIfam" id="NF033592">
    <property type="entry name" value="transpos_IS4_1"/>
    <property type="match status" value="1"/>
</dbReference>
<dbReference type="PANTHER" id="PTHR33258">
    <property type="entry name" value="TRANSPOSASE INSL FOR INSERTION SEQUENCE ELEMENT IS186A-RELATED"/>
    <property type="match status" value="1"/>
</dbReference>
<feature type="domain" description="Transposase IS4-like" evidence="5">
    <location>
        <begin position="114"/>
        <end position="318"/>
    </location>
</feature>
<dbReference type="InterPro" id="IPR047952">
    <property type="entry name" value="Transpos_IS4"/>
</dbReference>
<evidence type="ECO:0000313" key="7">
    <source>
        <dbReference type="EMBL" id="PTX52691.1"/>
    </source>
</evidence>
<dbReference type="Proteomes" id="UP000244240">
    <property type="component" value="Unassembled WGS sequence"/>
</dbReference>
<evidence type="ECO:0000259" key="5">
    <source>
        <dbReference type="Pfam" id="PF01609"/>
    </source>
</evidence>
<feature type="domain" description="DUF4372" evidence="6">
    <location>
        <begin position="7"/>
        <end position="64"/>
    </location>
</feature>
<evidence type="ECO:0000256" key="3">
    <source>
        <dbReference type="ARBA" id="ARBA00023125"/>
    </source>
</evidence>
<dbReference type="EMBL" id="QBKR01000030">
    <property type="protein sequence ID" value="PTX52691.1"/>
    <property type="molecule type" value="Genomic_DNA"/>
</dbReference>
<keyword evidence="2" id="KW-0815">Transposition</keyword>